<evidence type="ECO:0000256" key="1">
    <source>
        <dbReference type="SAM" id="Phobius"/>
    </source>
</evidence>
<keyword evidence="1" id="KW-1133">Transmembrane helix</keyword>
<keyword evidence="1" id="KW-0472">Membrane</keyword>
<accession>A0ABQ3X786</accession>
<keyword evidence="3" id="KW-1185">Reference proteome</keyword>
<name>A0ABQ3X786_9ACTN</name>
<reference evidence="2 3" key="1">
    <citation type="submission" date="2021-01" db="EMBL/GenBank/DDBJ databases">
        <title>Whole genome shotgun sequence of Actinoplanes couchii NBRC 106145.</title>
        <authorList>
            <person name="Komaki H."/>
            <person name="Tamura T."/>
        </authorList>
    </citation>
    <scope>NUCLEOTIDE SEQUENCE [LARGE SCALE GENOMIC DNA]</scope>
    <source>
        <strain evidence="2 3">NBRC 106145</strain>
    </source>
</reference>
<evidence type="ECO:0000313" key="2">
    <source>
        <dbReference type="EMBL" id="GID54380.1"/>
    </source>
</evidence>
<dbReference type="Proteomes" id="UP000612282">
    <property type="component" value="Unassembled WGS sequence"/>
</dbReference>
<keyword evidence="1" id="KW-0812">Transmembrane</keyword>
<feature type="transmembrane region" description="Helical" evidence="1">
    <location>
        <begin position="43"/>
        <end position="62"/>
    </location>
</feature>
<comment type="caution">
    <text evidence="2">The sequence shown here is derived from an EMBL/GenBank/DDBJ whole genome shotgun (WGS) entry which is preliminary data.</text>
</comment>
<proteinExistence type="predicted"/>
<dbReference type="EMBL" id="BOMG01000040">
    <property type="protein sequence ID" value="GID54380.1"/>
    <property type="molecule type" value="Genomic_DNA"/>
</dbReference>
<gene>
    <name evidence="2" type="ORF">Aco03nite_027840</name>
</gene>
<sequence length="67" mass="6932">MREPELPAGYESSSPGSDTASLVTLANIGLVGVPLAYTTSKSILVTPVATALAIVAAIAHILSRRRR</sequence>
<protein>
    <submittedName>
        <fullName evidence="2">Uncharacterized protein</fullName>
    </submittedName>
</protein>
<evidence type="ECO:0000313" key="3">
    <source>
        <dbReference type="Proteomes" id="UP000612282"/>
    </source>
</evidence>
<organism evidence="2 3">
    <name type="scientific">Actinoplanes couchii</name>
    <dbReference type="NCBI Taxonomy" id="403638"/>
    <lineage>
        <taxon>Bacteria</taxon>
        <taxon>Bacillati</taxon>
        <taxon>Actinomycetota</taxon>
        <taxon>Actinomycetes</taxon>
        <taxon>Micromonosporales</taxon>
        <taxon>Micromonosporaceae</taxon>
        <taxon>Actinoplanes</taxon>
    </lineage>
</organism>